<dbReference type="Proteomes" id="UP000887159">
    <property type="component" value="Unassembled WGS sequence"/>
</dbReference>
<name>A0A8X6V4C3_TRICX</name>
<gene>
    <name evidence="2" type="ORF">TNCV_1504091</name>
</gene>
<keyword evidence="3" id="KW-1185">Reference proteome</keyword>
<comment type="caution">
    <text evidence="2">The sequence shown here is derived from an EMBL/GenBank/DDBJ whole genome shotgun (WGS) entry which is preliminary data.</text>
</comment>
<sequence length="90" mass="10030">MNVPNGDLVAVKIIGSNVQTNGQEPSAASSTMTASIILFYVNTHHQSTSTRPTNQESTGRQAFTNRRLRQPIYFVKRLYQQTSNIQDSDT</sequence>
<proteinExistence type="predicted"/>
<evidence type="ECO:0000313" key="2">
    <source>
        <dbReference type="EMBL" id="GFX98833.1"/>
    </source>
</evidence>
<evidence type="ECO:0000313" key="3">
    <source>
        <dbReference type="Proteomes" id="UP000887159"/>
    </source>
</evidence>
<accession>A0A8X6V4C3</accession>
<dbReference type="EMBL" id="BMAU01021203">
    <property type="protein sequence ID" value="GFX98833.1"/>
    <property type="molecule type" value="Genomic_DNA"/>
</dbReference>
<protein>
    <submittedName>
        <fullName evidence="2">Uncharacterized protein</fullName>
    </submittedName>
</protein>
<organism evidence="2 3">
    <name type="scientific">Trichonephila clavipes</name>
    <name type="common">Golden silk orbweaver</name>
    <name type="synonym">Nephila clavipes</name>
    <dbReference type="NCBI Taxonomy" id="2585209"/>
    <lineage>
        <taxon>Eukaryota</taxon>
        <taxon>Metazoa</taxon>
        <taxon>Ecdysozoa</taxon>
        <taxon>Arthropoda</taxon>
        <taxon>Chelicerata</taxon>
        <taxon>Arachnida</taxon>
        <taxon>Araneae</taxon>
        <taxon>Araneomorphae</taxon>
        <taxon>Entelegynae</taxon>
        <taxon>Araneoidea</taxon>
        <taxon>Nephilidae</taxon>
        <taxon>Trichonephila</taxon>
    </lineage>
</organism>
<dbReference type="AlphaFoldDB" id="A0A8X6V4C3"/>
<reference evidence="2" key="1">
    <citation type="submission" date="2020-08" db="EMBL/GenBank/DDBJ databases">
        <title>Multicomponent nature underlies the extraordinary mechanical properties of spider dragline silk.</title>
        <authorList>
            <person name="Kono N."/>
            <person name="Nakamura H."/>
            <person name="Mori M."/>
            <person name="Yoshida Y."/>
            <person name="Ohtoshi R."/>
            <person name="Malay A.D."/>
            <person name="Moran D.A.P."/>
            <person name="Tomita M."/>
            <person name="Numata K."/>
            <person name="Arakawa K."/>
        </authorList>
    </citation>
    <scope>NUCLEOTIDE SEQUENCE</scope>
</reference>
<evidence type="ECO:0000256" key="1">
    <source>
        <dbReference type="SAM" id="MobiDB-lite"/>
    </source>
</evidence>
<feature type="region of interest" description="Disordered" evidence="1">
    <location>
        <begin position="45"/>
        <end position="64"/>
    </location>
</feature>